<proteinExistence type="predicted"/>
<name>A0A1X7V4T1_AMPQE</name>
<dbReference type="AlphaFoldDB" id="A0A1X7V4T1"/>
<reference evidence="1" key="1">
    <citation type="submission" date="2017-05" db="UniProtKB">
        <authorList>
            <consortium name="EnsemblMetazoa"/>
        </authorList>
    </citation>
    <scope>IDENTIFICATION</scope>
</reference>
<dbReference type="EnsemblMetazoa" id="Aqu2.1.34981_001">
    <property type="protein sequence ID" value="Aqu2.1.34981_001"/>
    <property type="gene ID" value="Aqu2.1.34981"/>
</dbReference>
<organism evidence="1">
    <name type="scientific">Amphimedon queenslandica</name>
    <name type="common">Sponge</name>
    <dbReference type="NCBI Taxonomy" id="400682"/>
    <lineage>
        <taxon>Eukaryota</taxon>
        <taxon>Metazoa</taxon>
        <taxon>Porifera</taxon>
        <taxon>Demospongiae</taxon>
        <taxon>Heteroscleromorpha</taxon>
        <taxon>Haplosclerida</taxon>
        <taxon>Niphatidae</taxon>
        <taxon>Amphimedon</taxon>
    </lineage>
</organism>
<sequence>SKSYMYIWQRISKLTHNYDHVSQH</sequence>
<evidence type="ECO:0000313" key="1">
    <source>
        <dbReference type="EnsemblMetazoa" id="Aqu2.1.34981_001"/>
    </source>
</evidence>
<accession>A0A1X7V4T1</accession>
<protein>
    <submittedName>
        <fullName evidence="1">Uncharacterized protein</fullName>
    </submittedName>
</protein>
<dbReference type="InParanoid" id="A0A1X7V4T1"/>